<keyword evidence="6" id="KW-0234">DNA repair</keyword>
<dbReference type="InterPro" id="IPR027417">
    <property type="entry name" value="P-loop_NTPase"/>
</dbReference>
<comment type="caution">
    <text evidence="9">The sequence shown here is derived from an EMBL/GenBank/DDBJ whole genome shotgun (WGS) entry which is preliminary data.</text>
</comment>
<dbReference type="InterPro" id="IPR036187">
    <property type="entry name" value="DNA_mismatch_repair_MutS_sf"/>
</dbReference>
<feature type="compositionally biased region" description="Polar residues" evidence="7">
    <location>
        <begin position="149"/>
        <end position="170"/>
    </location>
</feature>
<dbReference type="Proteomes" id="UP000247409">
    <property type="component" value="Unassembled WGS sequence"/>
</dbReference>
<dbReference type="Gene3D" id="3.40.50.300">
    <property type="entry name" value="P-loop containing nucleotide triphosphate hydrolases"/>
    <property type="match status" value="1"/>
</dbReference>
<dbReference type="InterPro" id="IPR007696">
    <property type="entry name" value="DNA_mismatch_repair_MutS_core"/>
</dbReference>
<dbReference type="GO" id="GO:0030983">
    <property type="term" value="F:mismatched DNA binding"/>
    <property type="evidence" value="ECO:0007669"/>
    <property type="project" value="UniProtKB-UniRule"/>
</dbReference>
<feature type="compositionally biased region" description="Basic and acidic residues" evidence="7">
    <location>
        <begin position="120"/>
        <end position="131"/>
    </location>
</feature>
<dbReference type="InterPro" id="IPR007695">
    <property type="entry name" value="DNA_mismatch_repair_MutS-lik_N"/>
</dbReference>
<dbReference type="Pfam" id="PF00488">
    <property type="entry name" value="MutS_V"/>
    <property type="match status" value="1"/>
</dbReference>
<feature type="compositionally biased region" description="Basic residues" evidence="7">
    <location>
        <begin position="1"/>
        <end position="13"/>
    </location>
</feature>
<dbReference type="PANTHER" id="PTHR11361:SF148">
    <property type="entry name" value="DNA MISMATCH REPAIR PROTEIN MSH6"/>
    <property type="match status" value="1"/>
</dbReference>
<feature type="compositionally biased region" description="Basic and acidic residues" evidence="7">
    <location>
        <begin position="223"/>
        <end position="235"/>
    </location>
</feature>
<feature type="compositionally biased region" description="Polar residues" evidence="7">
    <location>
        <begin position="38"/>
        <end position="49"/>
    </location>
</feature>
<evidence type="ECO:0000313" key="10">
    <source>
        <dbReference type="Proteomes" id="UP000247409"/>
    </source>
</evidence>
<comment type="function">
    <text evidence="6">Component of the post-replicative DNA mismatch repair system (MMR).</text>
</comment>
<dbReference type="OrthoDB" id="10252754at2759"/>
<dbReference type="InterPro" id="IPR045076">
    <property type="entry name" value="MutS"/>
</dbReference>
<evidence type="ECO:0000256" key="7">
    <source>
        <dbReference type="SAM" id="MobiDB-lite"/>
    </source>
</evidence>
<gene>
    <name evidence="9" type="ORF">BWQ96_07934</name>
</gene>
<dbReference type="STRING" id="448386.A0A2V3IJS1"/>
<evidence type="ECO:0000256" key="1">
    <source>
        <dbReference type="ARBA" id="ARBA00006271"/>
    </source>
</evidence>
<dbReference type="GO" id="GO:0032301">
    <property type="term" value="C:MutSalpha complex"/>
    <property type="evidence" value="ECO:0007669"/>
    <property type="project" value="TreeGrafter"/>
</dbReference>
<dbReference type="GO" id="GO:0006298">
    <property type="term" value="P:mismatch repair"/>
    <property type="evidence" value="ECO:0007669"/>
    <property type="project" value="InterPro"/>
</dbReference>
<keyword evidence="3 6" id="KW-0227">DNA damage</keyword>
<feature type="region of interest" description="Disordered" evidence="7">
    <location>
        <begin position="305"/>
        <end position="330"/>
    </location>
</feature>
<dbReference type="GO" id="GO:0140664">
    <property type="term" value="F:ATP-dependent DNA damage sensor activity"/>
    <property type="evidence" value="ECO:0007669"/>
    <property type="project" value="InterPro"/>
</dbReference>
<dbReference type="GO" id="GO:0005524">
    <property type="term" value="F:ATP binding"/>
    <property type="evidence" value="ECO:0007669"/>
    <property type="project" value="UniProtKB-UniRule"/>
</dbReference>
<dbReference type="SUPFAM" id="SSF53150">
    <property type="entry name" value="DNA repair protein MutS, domain II"/>
    <property type="match status" value="1"/>
</dbReference>
<evidence type="ECO:0000259" key="8">
    <source>
        <dbReference type="PROSITE" id="PS00486"/>
    </source>
</evidence>
<dbReference type="EMBL" id="NBIV01000167">
    <property type="protein sequence ID" value="PXF42345.1"/>
    <property type="molecule type" value="Genomic_DNA"/>
</dbReference>
<organism evidence="9 10">
    <name type="scientific">Gracilariopsis chorda</name>
    <dbReference type="NCBI Taxonomy" id="448386"/>
    <lineage>
        <taxon>Eukaryota</taxon>
        <taxon>Rhodophyta</taxon>
        <taxon>Florideophyceae</taxon>
        <taxon>Rhodymeniophycidae</taxon>
        <taxon>Gracilariales</taxon>
        <taxon>Gracilariaceae</taxon>
        <taxon>Gracilariopsis</taxon>
    </lineage>
</organism>
<dbReference type="SMART" id="SM00534">
    <property type="entry name" value="MUTSac"/>
    <property type="match status" value="1"/>
</dbReference>
<dbReference type="InterPro" id="IPR017261">
    <property type="entry name" value="DNA_mismatch_repair_MutS/MSH"/>
</dbReference>
<feature type="compositionally biased region" description="Polar residues" evidence="7">
    <location>
        <begin position="59"/>
        <end position="68"/>
    </location>
</feature>
<evidence type="ECO:0000256" key="4">
    <source>
        <dbReference type="ARBA" id="ARBA00022840"/>
    </source>
</evidence>
<comment type="similarity">
    <text evidence="1 6">Belongs to the DNA mismatch repair MutS family.</text>
</comment>
<proteinExistence type="inferred from homology"/>
<name>A0A2V3IJS1_9FLOR</name>
<dbReference type="Pfam" id="PF05192">
    <property type="entry name" value="MutS_III"/>
    <property type="match status" value="1"/>
</dbReference>
<dbReference type="Gene3D" id="3.30.420.110">
    <property type="entry name" value="MutS, connector domain"/>
    <property type="match status" value="1"/>
</dbReference>
<evidence type="ECO:0000256" key="2">
    <source>
        <dbReference type="ARBA" id="ARBA00022741"/>
    </source>
</evidence>
<sequence length="1272" mass="141158">MKRTPPKTAKRLSRSSAPKQQSTLLSFFSPKADREGPSMSNTTPKNTPSEPEKLKPLFSNDTPSTGLGVSSRPRSSRSRTYAEKRLNQKSPDQHASALKRELFLDADDEEQLLSTKRARIHDEWDHGHRSSDTSPFSSARTGARENKIATPSRNHNRSFSQFESSDAKSSIRATSVGDSISRYYSNCSHTAAKEPSGKTKSFSQAQLLSPEPGEAPAGSNPVDVDKPDNENHLEGGVDLLSMSCPGRSTARSLDLTPRPLTEERRKAREKLAAHAANVRGVGDEVGGWCERHPWSVQICDARKRPPEHPDYDKSTLYVPPSELSDNRGTKNGGLSPFQRQFWSIKKDHYDVLIFFKKGKFYELYDVDADIGHKELGLNYTKGGRVDMRCCGVPEQAFDKHTARLIDLGYKVGRVEQTETAIAAEKRKNASKGNKSSICERSLVRVLTKATVSDDGLLKDHRSRYVIAILEDGLESFPSVPTATESGSDNSTVIGICYVDVASGRISISQILDDARLCKTERLLTFLQPHEYIIDTSTCSERLRNIVRWDTRRHEADLFDLAKKNGFQIMTESRLASYLLDPSSTSQHREEYERVCQYIKQYPLGSKAFGAMASYLKTLVIDRETLSIGNYNLFPSPDTMETESPAAAERFFPASAPDRLLMDASTLQNLEVLSSSLDGSERGALLSFIDRAQTAAGRRLLRKWISEPLVSAEEIEDRLQAVSDIHVLEDEDGGRTLNQLLKQLRTKKDLERALPRLHRQATTTNNAVMFDDTNKRNVKSFVSVLRSLQDCLCALETLARAMDSSNPKSKRLKWLCAVGGGIPADVLDKLNYFLGEAFDLEKAESLGEIAPKAGAIPNYDTCREALDEIEYELSLELRKWQTKLRDKTVKFYHRGKEPYQLEVRLSTIRNCTPDAFEVVSESKTAKRFYTRAIKSLVRQQKDALESFEAAASSVARDIMRQFDQEYKTWDALSKVCAEVDAIIGLAFASRDEGSGPMTRPTILPNEHPHPTVHAKGLRHPILARLSESFVSNDVRLGGEGNPDIMILTGPNAGGKSTLARQIAVSAILAQTGCFVPAQFFALRPFEDIYVRMGASDDLARGRSTFMVEMEEVSNILNNATSRSLVIADEVGRGTSTHDGYAVAYASLDHMAKVNRSLVVFSTHYSQLGEDVVAQGCQGGRSPFKIYEMAAAVNEQTKNITFLYKLQEGSGGQSRGVYCARVAGISGDIADEAEEAAQRFDRSLARRLSASQFSKLHRGLDNGPGSVVRILEHL</sequence>
<evidence type="ECO:0000256" key="3">
    <source>
        <dbReference type="ARBA" id="ARBA00022763"/>
    </source>
</evidence>
<dbReference type="SUPFAM" id="SSF52540">
    <property type="entry name" value="P-loop containing nucleoside triphosphate hydrolases"/>
    <property type="match status" value="1"/>
</dbReference>
<reference evidence="9 10" key="1">
    <citation type="journal article" date="2018" name="Mol. Biol. Evol.">
        <title>Analysis of the draft genome of the red seaweed Gracilariopsis chorda provides insights into genome size evolution in Rhodophyta.</title>
        <authorList>
            <person name="Lee J."/>
            <person name="Yang E.C."/>
            <person name="Graf L."/>
            <person name="Yang J.H."/>
            <person name="Qiu H."/>
            <person name="Zel Zion U."/>
            <person name="Chan C.X."/>
            <person name="Stephens T.G."/>
            <person name="Weber A.P.M."/>
            <person name="Boo G.H."/>
            <person name="Boo S.M."/>
            <person name="Kim K.M."/>
            <person name="Shin Y."/>
            <person name="Jung M."/>
            <person name="Lee S.J."/>
            <person name="Yim H.S."/>
            <person name="Lee J.H."/>
            <person name="Bhattacharya D."/>
            <person name="Yoon H.S."/>
        </authorList>
    </citation>
    <scope>NUCLEOTIDE SEQUENCE [LARGE SCALE GENOMIC DNA]</scope>
    <source>
        <strain evidence="9 10">SKKU-2015</strain>
        <tissue evidence="9">Whole body</tissue>
    </source>
</reference>
<keyword evidence="2 6" id="KW-0547">Nucleotide-binding</keyword>
<dbReference type="SUPFAM" id="SSF48334">
    <property type="entry name" value="DNA repair protein MutS, domain III"/>
    <property type="match status" value="1"/>
</dbReference>
<dbReference type="InterPro" id="IPR007861">
    <property type="entry name" value="DNA_mismatch_repair_MutS_clamp"/>
</dbReference>
<feature type="region of interest" description="Disordered" evidence="7">
    <location>
        <begin position="1"/>
        <end position="106"/>
    </location>
</feature>
<keyword evidence="4 6" id="KW-0067">ATP-binding</keyword>
<dbReference type="Pfam" id="PF05190">
    <property type="entry name" value="MutS_IV"/>
    <property type="match status" value="1"/>
</dbReference>
<dbReference type="Gene3D" id="3.40.1170.10">
    <property type="entry name" value="DNA repair protein MutS, domain I"/>
    <property type="match status" value="1"/>
</dbReference>
<evidence type="ECO:0000256" key="5">
    <source>
        <dbReference type="ARBA" id="ARBA00023125"/>
    </source>
</evidence>
<feature type="domain" description="DNA mismatch repair proteins mutS family" evidence="8">
    <location>
        <begin position="1122"/>
        <end position="1138"/>
    </location>
</feature>
<dbReference type="InterPro" id="IPR036678">
    <property type="entry name" value="MutS_con_dom_sf"/>
</dbReference>
<dbReference type="PROSITE" id="PS00486">
    <property type="entry name" value="DNA_MISMATCH_REPAIR_2"/>
    <property type="match status" value="1"/>
</dbReference>
<feature type="region of interest" description="Disordered" evidence="7">
    <location>
        <begin position="119"/>
        <end position="170"/>
    </location>
</feature>
<evidence type="ECO:0000313" key="9">
    <source>
        <dbReference type="EMBL" id="PXF42345.1"/>
    </source>
</evidence>
<dbReference type="InterPro" id="IPR016151">
    <property type="entry name" value="DNA_mismatch_repair_MutS_N"/>
</dbReference>
<accession>A0A2V3IJS1</accession>
<keyword evidence="10" id="KW-1185">Reference proteome</keyword>
<dbReference type="AlphaFoldDB" id="A0A2V3IJS1"/>
<feature type="region of interest" description="Disordered" evidence="7">
    <location>
        <begin position="190"/>
        <end position="259"/>
    </location>
</feature>
<dbReference type="PIRSF" id="PIRSF037677">
    <property type="entry name" value="DNA_mis_repair_Msh6"/>
    <property type="match status" value="1"/>
</dbReference>
<dbReference type="SUPFAM" id="SSF55271">
    <property type="entry name" value="DNA repair protein MutS, domain I"/>
    <property type="match status" value="1"/>
</dbReference>
<keyword evidence="5 6" id="KW-0238">DNA-binding</keyword>
<feature type="compositionally biased region" description="Polar residues" evidence="7">
    <location>
        <begin position="198"/>
        <end position="207"/>
    </location>
</feature>
<dbReference type="Pfam" id="PF01624">
    <property type="entry name" value="MutS_I"/>
    <property type="match status" value="1"/>
</dbReference>
<feature type="compositionally biased region" description="Polar residues" evidence="7">
    <location>
        <begin position="14"/>
        <end position="26"/>
    </location>
</feature>
<dbReference type="FunFam" id="1.10.1420.10:FF:000005">
    <property type="entry name" value="DNA mismatch repair protein"/>
    <property type="match status" value="1"/>
</dbReference>
<dbReference type="SMART" id="SM00533">
    <property type="entry name" value="MUTSd"/>
    <property type="match status" value="1"/>
</dbReference>
<dbReference type="InterPro" id="IPR000432">
    <property type="entry name" value="DNA_mismatch_repair_MutS_C"/>
</dbReference>
<protein>
    <recommendedName>
        <fullName evidence="6">DNA mismatch repair protein</fullName>
    </recommendedName>
</protein>
<evidence type="ECO:0000256" key="6">
    <source>
        <dbReference type="PIRNR" id="PIRNR037677"/>
    </source>
</evidence>
<dbReference type="Gene3D" id="1.10.1420.10">
    <property type="match status" value="2"/>
</dbReference>
<dbReference type="PANTHER" id="PTHR11361">
    <property type="entry name" value="DNA MISMATCH REPAIR PROTEIN MUTS FAMILY MEMBER"/>
    <property type="match status" value="1"/>
</dbReference>